<dbReference type="Proteomes" id="UP000467322">
    <property type="component" value="Unassembled WGS sequence"/>
</dbReference>
<dbReference type="AlphaFoldDB" id="A0A845M566"/>
<dbReference type="PANTHER" id="PTHR43802:SF1">
    <property type="entry name" value="IP11341P-RELATED"/>
    <property type="match status" value="1"/>
</dbReference>
<dbReference type="Pfam" id="PF00378">
    <property type="entry name" value="ECH_1"/>
    <property type="match status" value="1"/>
</dbReference>
<dbReference type="GO" id="GO:0016853">
    <property type="term" value="F:isomerase activity"/>
    <property type="evidence" value="ECO:0007669"/>
    <property type="project" value="UniProtKB-KW"/>
</dbReference>
<dbReference type="InterPro" id="IPR001753">
    <property type="entry name" value="Enoyl-CoA_hydra/iso"/>
</dbReference>
<dbReference type="CDD" id="cd06558">
    <property type="entry name" value="crotonase-like"/>
    <property type="match status" value="1"/>
</dbReference>
<organism evidence="2 3">
    <name type="scientific">Maritimibacter harenae</name>
    <dbReference type="NCBI Taxonomy" id="2606218"/>
    <lineage>
        <taxon>Bacteria</taxon>
        <taxon>Pseudomonadati</taxon>
        <taxon>Pseudomonadota</taxon>
        <taxon>Alphaproteobacteria</taxon>
        <taxon>Rhodobacterales</taxon>
        <taxon>Roseobacteraceae</taxon>
        <taxon>Maritimibacter</taxon>
    </lineage>
</organism>
<dbReference type="Gene3D" id="1.10.12.10">
    <property type="entry name" value="Lyase 2-enoyl-coa Hydratase, Chain A, domain 2"/>
    <property type="match status" value="1"/>
</dbReference>
<dbReference type="SUPFAM" id="SSF52096">
    <property type="entry name" value="ClpP/crotonase"/>
    <property type="match status" value="1"/>
</dbReference>
<protein>
    <submittedName>
        <fullName evidence="2">Enoyl-CoA hydratase/isomerase family protein</fullName>
    </submittedName>
</protein>
<evidence type="ECO:0000313" key="2">
    <source>
        <dbReference type="EMBL" id="MZR11484.1"/>
    </source>
</evidence>
<comment type="similarity">
    <text evidence="1">Belongs to the enoyl-CoA hydratase/isomerase family.</text>
</comment>
<accession>A0A845M566</accession>
<reference evidence="2 3" key="1">
    <citation type="submission" date="2019-12" db="EMBL/GenBank/DDBJ databases">
        <title>Maritimibacter sp. nov. sp. isolated from sea sand.</title>
        <authorList>
            <person name="Kim J."/>
            <person name="Jeong S.E."/>
            <person name="Jung H.S."/>
            <person name="Jeon C.O."/>
        </authorList>
    </citation>
    <scope>NUCLEOTIDE SEQUENCE [LARGE SCALE GENOMIC DNA]</scope>
    <source>
        <strain evidence="2 3">DP07</strain>
    </source>
</reference>
<keyword evidence="2" id="KW-0413">Isomerase</keyword>
<dbReference type="PANTHER" id="PTHR43802">
    <property type="entry name" value="ENOYL-COA HYDRATASE"/>
    <property type="match status" value="1"/>
</dbReference>
<evidence type="ECO:0000313" key="3">
    <source>
        <dbReference type="Proteomes" id="UP000467322"/>
    </source>
</evidence>
<dbReference type="InterPro" id="IPR029045">
    <property type="entry name" value="ClpP/crotonase-like_dom_sf"/>
</dbReference>
<proteinExistence type="inferred from homology"/>
<dbReference type="Gene3D" id="3.90.226.10">
    <property type="entry name" value="2-enoyl-CoA Hydratase, Chain A, domain 1"/>
    <property type="match status" value="1"/>
</dbReference>
<sequence length="261" mass="27952">MSDTPDFETLRLTRDGRRLTIMMNRPEALNAFGGPMHREIIDALAFARDDAGSDVVVITGAGRAFSAGGDIAGMARVLEKPELFDTEAEEAKALIFTLLEIEKPVIARINGPAVGLGATIALFCDVTFAAESAKIGDPHVSIGLVAGDGGAIIWPALVGLHRAKEFLFTGEILTAARAGEIGLVNHVVADDALDAAVDEFCETLLGGATQAIRWTKVVMNMELKRLAHEMMEPGIAYETLSVRSDEHRARVEAFLAKTKKP</sequence>
<dbReference type="EMBL" id="WTUX01000002">
    <property type="protein sequence ID" value="MZR11484.1"/>
    <property type="molecule type" value="Genomic_DNA"/>
</dbReference>
<name>A0A845M566_9RHOB</name>
<comment type="caution">
    <text evidence="2">The sequence shown here is derived from an EMBL/GenBank/DDBJ whole genome shotgun (WGS) entry which is preliminary data.</text>
</comment>
<evidence type="ECO:0000256" key="1">
    <source>
        <dbReference type="ARBA" id="ARBA00005254"/>
    </source>
</evidence>
<keyword evidence="3" id="KW-1185">Reference proteome</keyword>
<gene>
    <name evidence="2" type="ORF">GQE99_00360</name>
</gene>
<dbReference type="InterPro" id="IPR014748">
    <property type="entry name" value="Enoyl-CoA_hydra_C"/>
</dbReference>
<dbReference type="RefSeq" id="WP_161349604.1">
    <property type="nucleotide sequence ID" value="NZ_WTUX01000002.1"/>
</dbReference>